<evidence type="ECO:0000313" key="2">
    <source>
        <dbReference type="EMBL" id="CAK9315902.1"/>
    </source>
</evidence>
<reference evidence="2 3" key="1">
    <citation type="submission" date="2024-03" db="EMBL/GenBank/DDBJ databases">
        <authorList>
            <person name="Gkanogiannis A."/>
            <person name="Becerra Lopez-Lavalle L."/>
        </authorList>
    </citation>
    <scope>NUCLEOTIDE SEQUENCE [LARGE SCALE GENOMIC DNA]</scope>
</reference>
<feature type="signal peptide" evidence="1">
    <location>
        <begin position="1"/>
        <end position="15"/>
    </location>
</feature>
<protein>
    <recommendedName>
        <fullName evidence="4">Secreted protein</fullName>
    </recommendedName>
</protein>
<dbReference type="EMBL" id="OZ021736">
    <property type="protein sequence ID" value="CAK9315902.1"/>
    <property type="molecule type" value="Genomic_DNA"/>
</dbReference>
<dbReference type="Proteomes" id="UP001642487">
    <property type="component" value="Chromosome 2"/>
</dbReference>
<organism evidence="2 3">
    <name type="scientific">Citrullus colocynthis</name>
    <name type="common">colocynth</name>
    <dbReference type="NCBI Taxonomy" id="252529"/>
    <lineage>
        <taxon>Eukaryota</taxon>
        <taxon>Viridiplantae</taxon>
        <taxon>Streptophyta</taxon>
        <taxon>Embryophyta</taxon>
        <taxon>Tracheophyta</taxon>
        <taxon>Spermatophyta</taxon>
        <taxon>Magnoliopsida</taxon>
        <taxon>eudicotyledons</taxon>
        <taxon>Gunneridae</taxon>
        <taxon>Pentapetalae</taxon>
        <taxon>rosids</taxon>
        <taxon>fabids</taxon>
        <taxon>Cucurbitales</taxon>
        <taxon>Cucurbitaceae</taxon>
        <taxon>Benincaseae</taxon>
        <taxon>Citrullus</taxon>
    </lineage>
</organism>
<accession>A0ABP0Y637</accession>
<keyword evidence="3" id="KW-1185">Reference proteome</keyword>
<evidence type="ECO:0008006" key="4">
    <source>
        <dbReference type="Google" id="ProtNLM"/>
    </source>
</evidence>
<proteinExistence type="predicted"/>
<evidence type="ECO:0000256" key="1">
    <source>
        <dbReference type="SAM" id="SignalP"/>
    </source>
</evidence>
<evidence type="ECO:0000313" key="3">
    <source>
        <dbReference type="Proteomes" id="UP001642487"/>
    </source>
</evidence>
<gene>
    <name evidence="2" type="ORF">CITCOLO1_LOCUS7742</name>
</gene>
<feature type="chain" id="PRO_5045591050" description="Secreted protein" evidence="1">
    <location>
        <begin position="16"/>
        <end position="96"/>
    </location>
</feature>
<sequence length="96" mass="10452">MIASSMVLILFYASAKNLGYSRSAAVLLHCRRRPPSYTVCRRQKSSVRVATATHCVDQFIRSQFNIGSCSRFFTAAASSCFRSAAACSCFKSVAAP</sequence>
<keyword evidence="1" id="KW-0732">Signal</keyword>
<name>A0ABP0Y637_9ROSI</name>